<name>A0ACB9F5U1_CICIN</name>
<reference evidence="1 2" key="2">
    <citation type="journal article" date="2022" name="Mol. Ecol. Resour.">
        <title>The genomes of chicory, endive, great burdock and yacon provide insights into Asteraceae paleo-polyploidization history and plant inulin production.</title>
        <authorList>
            <person name="Fan W."/>
            <person name="Wang S."/>
            <person name="Wang H."/>
            <person name="Wang A."/>
            <person name="Jiang F."/>
            <person name="Liu H."/>
            <person name="Zhao H."/>
            <person name="Xu D."/>
            <person name="Zhang Y."/>
        </authorList>
    </citation>
    <scope>NUCLEOTIDE SEQUENCE [LARGE SCALE GENOMIC DNA]</scope>
    <source>
        <strain evidence="2">cv. Punajuju</strain>
        <tissue evidence="1">Leaves</tissue>
    </source>
</reference>
<dbReference type="EMBL" id="CM042011">
    <property type="protein sequence ID" value="KAI3766477.1"/>
    <property type="molecule type" value="Genomic_DNA"/>
</dbReference>
<dbReference type="Proteomes" id="UP001055811">
    <property type="component" value="Linkage Group LG03"/>
</dbReference>
<evidence type="ECO:0000313" key="2">
    <source>
        <dbReference type="Proteomes" id="UP001055811"/>
    </source>
</evidence>
<reference evidence="2" key="1">
    <citation type="journal article" date="2022" name="Mol. Ecol. Resour.">
        <title>The genomes of chicory, endive, great burdock and yacon provide insights into Asteraceae palaeo-polyploidization history and plant inulin production.</title>
        <authorList>
            <person name="Fan W."/>
            <person name="Wang S."/>
            <person name="Wang H."/>
            <person name="Wang A."/>
            <person name="Jiang F."/>
            <person name="Liu H."/>
            <person name="Zhao H."/>
            <person name="Xu D."/>
            <person name="Zhang Y."/>
        </authorList>
    </citation>
    <scope>NUCLEOTIDE SEQUENCE [LARGE SCALE GENOMIC DNA]</scope>
    <source>
        <strain evidence="2">cv. Punajuju</strain>
    </source>
</reference>
<protein>
    <submittedName>
        <fullName evidence="1">Uncharacterized protein</fullName>
    </submittedName>
</protein>
<organism evidence="1 2">
    <name type="scientific">Cichorium intybus</name>
    <name type="common">Chicory</name>
    <dbReference type="NCBI Taxonomy" id="13427"/>
    <lineage>
        <taxon>Eukaryota</taxon>
        <taxon>Viridiplantae</taxon>
        <taxon>Streptophyta</taxon>
        <taxon>Embryophyta</taxon>
        <taxon>Tracheophyta</taxon>
        <taxon>Spermatophyta</taxon>
        <taxon>Magnoliopsida</taxon>
        <taxon>eudicotyledons</taxon>
        <taxon>Gunneridae</taxon>
        <taxon>Pentapetalae</taxon>
        <taxon>asterids</taxon>
        <taxon>campanulids</taxon>
        <taxon>Asterales</taxon>
        <taxon>Asteraceae</taxon>
        <taxon>Cichorioideae</taxon>
        <taxon>Cichorieae</taxon>
        <taxon>Cichoriinae</taxon>
        <taxon>Cichorium</taxon>
    </lineage>
</organism>
<keyword evidence="2" id="KW-1185">Reference proteome</keyword>
<comment type="caution">
    <text evidence="1">The sequence shown here is derived from an EMBL/GenBank/DDBJ whole genome shotgun (WGS) entry which is preliminary data.</text>
</comment>
<gene>
    <name evidence="1" type="ORF">L2E82_16538</name>
</gene>
<sequence length="121" mass="14150">MYRFAATLTSSIRLDLKSRPERKHVEIVVPKCDKVSIKRLIVITLSVKLLTFINFVREMVTHLDIRISTLVFCRLQFWRSLTKIQQSTLKTLYIQINFNQIPTGPVRSTGQILVILKFNYP</sequence>
<evidence type="ECO:0000313" key="1">
    <source>
        <dbReference type="EMBL" id="KAI3766477.1"/>
    </source>
</evidence>
<proteinExistence type="predicted"/>
<accession>A0ACB9F5U1</accession>